<sequence length="83" mass="9992">MKLLVQQNKCNHSIEEKCLEGTWLTLEFQEAIRQGYQIVEIYEVWHWEKLGLLFGEYVDMFLKGKQEADGYPEYAKFDEEKQK</sequence>
<reference evidence="1" key="1">
    <citation type="submission" date="2021-02" db="EMBL/GenBank/DDBJ databases">
        <authorList>
            <person name="Nowell W R."/>
        </authorList>
    </citation>
    <scope>NUCLEOTIDE SEQUENCE</scope>
    <source>
        <strain evidence="1">Ploen Becks lab</strain>
    </source>
</reference>
<dbReference type="SUPFAM" id="SSF56672">
    <property type="entry name" value="DNA/RNA polymerases"/>
    <property type="match status" value="1"/>
</dbReference>
<dbReference type="PANTHER" id="PTHR33568:SF3">
    <property type="entry name" value="DNA-DIRECTED DNA POLYMERASE"/>
    <property type="match status" value="1"/>
</dbReference>
<dbReference type="OrthoDB" id="8196304at2759"/>
<protein>
    <submittedName>
        <fullName evidence="1">Uncharacterized protein</fullName>
    </submittedName>
</protein>
<dbReference type="EMBL" id="CAJNOC010008102">
    <property type="protein sequence ID" value="CAF1110096.1"/>
    <property type="molecule type" value="Genomic_DNA"/>
</dbReference>
<dbReference type="InterPro" id="IPR043502">
    <property type="entry name" value="DNA/RNA_pol_sf"/>
</dbReference>
<dbReference type="Proteomes" id="UP000663879">
    <property type="component" value="Unassembled WGS sequence"/>
</dbReference>
<dbReference type="PANTHER" id="PTHR33568">
    <property type="entry name" value="DNA POLYMERASE"/>
    <property type="match status" value="1"/>
</dbReference>
<evidence type="ECO:0000313" key="1">
    <source>
        <dbReference type="EMBL" id="CAF1110096.1"/>
    </source>
</evidence>
<accession>A0A814PSD1</accession>
<comment type="caution">
    <text evidence="1">The sequence shown here is derived from an EMBL/GenBank/DDBJ whole genome shotgun (WGS) entry which is preliminary data.</text>
</comment>
<name>A0A814PSD1_9BILA</name>
<evidence type="ECO:0000313" key="2">
    <source>
        <dbReference type="Proteomes" id="UP000663879"/>
    </source>
</evidence>
<organism evidence="1 2">
    <name type="scientific">Brachionus calyciflorus</name>
    <dbReference type="NCBI Taxonomy" id="104777"/>
    <lineage>
        <taxon>Eukaryota</taxon>
        <taxon>Metazoa</taxon>
        <taxon>Spiralia</taxon>
        <taxon>Gnathifera</taxon>
        <taxon>Rotifera</taxon>
        <taxon>Eurotatoria</taxon>
        <taxon>Monogononta</taxon>
        <taxon>Pseudotrocha</taxon>
        <taxon>Ploima</taxon>
        <taxon>Brachionidae</taxon>
        <taxon>Brachionus</taxon>
    </lineage>
</organism>
<keyword evidence="2" id="KW-1185">Reference proteome</keyword>
<dbReference type="AlphaFoldDB" id="A0A814PSD1"/>
<gene>
    <name evidence="1" type="ORF">OXX778_LOCUS21580</name>
</gene>
<proteinExistence type="predicted"/>